<accession>D8PFR7</accession>
<dbReference type="InterPro" id="IPR029063">
    <property type="entry name" value="SAM-dependent_MTases_sf"/>
</dbReference>
<sequence>MFNNYLRRFNPRSWSNDELRFVLSHCPKGGRVVNVSGWQDRDKEGGLYKDYFPRPTLYHISNYEGDAARGAAARTDLVLDLTKPLAAAYENKYDIVFNHTVLEHLEEPTFAFAQIGKLTTDMIVTVVPFKQKLHFEYGMFGDYYRFTPFSMRRLHAQNGFSVLYESYTPRPSLDVYLLYVGTRDVARHATFPQQLADMRSLNQRIGSFSASDLAANIAARFLSKYVK</sequence>
<dbReference type="Gene3D" id="3.40.50.150">
    <property type="entry name" value="Vaccinia Virus protein VP39"/>
    <property type="match status" value="1"/>
</dbReference>
<dbReference type="HOGENOM" id="CLU_1218012_0_0_0"/>
<dbReference type="AlphaFoldDB" id="D8PFR7"/>
<keyword evidence="2" id="KW-1185">Reference proteome</keyword>
<dbReference type="eggNOG" id="ENOG50342TD">
    <property type="taxonomic scope" value="Bacteria"/>
</dbReference>
<evidence type="ECO:0008006" key="3">
    <source>
        <dbReference type="Google" id="ProtNLM"/>
    </source>
</evidence>
<evidence type="ECO:0000313" key="2">
    <source>
        <dbReference type="Proteomes" id="UP000001660"/>
    </source>
</evidence>
<dbReference type="STRING" id="330214.NIDE2393"/>
<evidence type="ECO:0000313" key="1">
    <source>
        <dbReference type="EMBL" id="CBK42104.1"/>
    </source>
</evidence>
<dbReference type="SUPFAM" id="SSF53335">
    <property type="entry name" value="S-adenosyl-L-methionine-dependent methyltransferases"/>
    <property type="match status" value="1"/>
</dbReference>
<protein>
    <recommendedName>
        <fullName evidence="3">Methyltransferase type 11 domain-containing protein</fullName>
    </recommendedName>
</protein>
<proteinExistence type="predicted"/>
<dbReference type="Proteomes" id="UP000001660">
    <property type="component" value="Chromosome"/>
</dbReference>
<organism evidence="1 2">
    <name type="scientific">Nitrospira defluvii</name>
    <dbReference type="NCBI Taxonomy" id="330214"/>
    <lineage>
        <taxon>Bacteria</taxon>
        <taxon>Pseudomonadati</taxon>
        <taxon>Nitrospirota</taxon>
        <taxon>Nitrospiria</taxon>
        <taxon>Nitrospirales</taxon>
        <taxon>Nitrospiraceae</taxon>
        <taxon>Nitrospira</taxon>
    </lineage>
</organism>
<dbReference type="KEGG" id="nde:NIDE2393"/>
<gene>
    <name evidence="1" type="ORF">NIDE2393</name>
</gene>
<name>D8PFR7_9BACT</name>
<reference evidence="1 2" key="1">
    <citation type="journal article" date="2010" name="Proc. Natl. Acad. Sci. U.S.A.">
        <title>A Nitrospira metagenome illuminates the physiology and evolution of globally important nitrite-oxidizing bacteria.</title>
        <authorList>
            <person name="Lucker S."/>
            <person name="Wagner M."/>
            <person name="Maixner F."/>
            <person name="Pelletier E."/>
            <person name="Koch H."/>
            <person name="Vacherie B."/>
            <person name="Rattei T."/>
            <person name="Sinninghe Damste J."/>
            <person name="Spieck E."/>
            <person name="Le Paslier D."/>
            <person name="Daims H."/>
        </authorList>
    </citation>
    <scope>NUCLEOTIDE SEQUENCE [LARGE SCALE GENOMIC DNA]</scope>
</reference>
<dbReference type="EMBL" id="FP929003">
    <property type="protein sequence ID" value="CBK42104.1"/>
    <property type="molecule type" value="Genomic_DNA"/>
</dbReference>